<feature type="region of interest" description="Disordered" evidence="1">
    <location>
        <begin position="139"/>
        <end position="170"/>
    </location>
</feature>
<evidence type="ECO:0000256" key="1">
    <source>
        <dbReference type="SAM" id="MobiDB-lite"/>
    </source>
</evidence>
<dbReference type="AlphaFoldDB" id="A0A914X4Q4"/>
<feature type="region of interest" description="Disordered" evidence="1">
    <location>
        <begin position="189"/>
        <end position="249"/>
    </location>
</feature>
<protein>
    <submittedName>
        <fullName evidence="3">Uncharacterized protein</fullName>
    </submittedName>
</protein>
<feature type="compositionally biased region" description="Low complexity" evidence="1">
    <location>
        <begin position="160"/>
        <end position="170"/>
    </location>
</feature>
<feature type="compositionally biased region" description="Low complexity" evidence="1">
    <location>
        <begin position="189"/>
        <end position="200"/>
    </location>
</feature>
<sequence>MNANSLGRNVHRLLAVPEEVVREFQRRQELQSDQSVNDLVSAERRLAAAPAATGAEDENLSAEERKTQIASLLERLSIAQQKFASLYKNEGVISAPGDIQQEPALSESNYATTAETFVEKPKPIAALFQKVEDNLVEEKKALDQAPPPARKRQRTTVDTQLPSSSSLIPINSQQSPALIPINYPHMIPSTSSSTAAAPITESKQPMAKSRSNFEAWTPQRLARDRQPPNRLGKYAPPEVRKKKKKVDWR</sequence>
<dbReference type="WBParaSite" id="PSAMB.scaffold6338size9702.g28332.t1">
    <property type="protein sequence ID" value="PSAMB.scaffold6338size9702.g28332.t1"/>
    <property type="gene ID" value="PSAMB.scaffold6338size9702.g28332"/>
</dbReference>
<feature type="compositionally biased region" description="Basic residues" evidence="1">
    <location>
        <begin position="240"/>
        <end position="249"/>
    </location>
</feature>
<evidence type="ECO:0000313" key="3">
    <source>
        <dbReference type="WBParaSite" id="PSAMB.scaffold6338size9702.g28332.t1"/>
    </source>
</evidence>
<dbReference type="Proteomes" id="UP000887566">
    <property type="component" value="Unplaced"/>
</dbReference>
<reference evidence="3" key="1">
    <citation type="submission" date="2022-11" db="UniProtKB">
        <authorList>
            <consortium name="WormBaseParasite"/>
        </authorList>
    </citation>
    <scope>IDENTIFICATION</scope>
</reference>
<proteinExistence type="predicted"/>
<evidence type="ECO:0000313" key="2">
    <source>
        <dbReference type="Proteomes" id="UP000887566"/>
    </source>
</evidence>
<keyword evidence="2" id="KW-1185">Reference proteome</keyword>
<name>A0A914X4Q4_9BILA</name>
<accession>A0A914X4Q4</accession>
<organism evidence="2 3">
    <name type="scientific">Plectus sambesii</name>
    <dbReference type="NCBI Taxonomy" id="2011161"/>
    <lineage>
        <taxon>Eukaryota</taxon>
        <taxon>Metazoa</taxon>
        <taxon>Ecdysozoa</taxon>
        <taxon>Nematoda</taxon>
        <taxon>Chromadorea</taxon>
        <taxon>Plectida</taxon>
        <taxon>Plectina</taxon>
        <taxon>Plectoidea</taxon>
        <taxon>Plectidae</taxon>
        <taxon>Plectus</taxon>
    </lineage>
</organism>